<proteinExistence type="predicted"/>
<reference evidence="1" key="2">
    <citation type="journal article" date="2015" name="Data Brief">
        <title>Shoot transcriptome of the giant reed, Arundo donax.</title>
        <authorList>
            <person name="Barrero R.A."/>
            <person name="Guerrero F.D."/>
            <person name="Moolhuijzen P."/>
            <person name="Goolsby J.A."/>
            <person name="Tidwell J."/>
            <person name="Bellgard S.E."/>
            <person name="Bellgard M.I."/>
        </authorList>
    </citation>
    <scope>NUCLEOTIDE SEQUENCE</scope>
    <source>
        <tissue evidence="1">Shoot tissue taken approximately 20 cm above the soil surface</tissue>
    </source>
</reference>
<evidence type="ECO:0000313" key="1">
    <source>
        <dbReference type="EMBL" id="JAD22389.1"/>
    </source>
</evidence>
<organism evidence="1">
    <name type="scientific">Arundo donax</name>
    <name type="common">Giant reed</name>
    <name type="synonym">Donax arundinaceus</name>
    <dbReference type="NCBI Taxonomy" id="35708"/>
    <lineage>
        <taxon>Eukaryota</taxon>
        <taxon>Viridiplantae</taxon>
        <taxon>Streptophyta</taxon>
        <taxon>Embryophyta</taxon>
        <taxon>Tracheophyta</taxon>
        <taxon>Spermatophyta</taxon>
        <taxon>Magnoliopsida</taxon>
        <taxon>Liliopsida</taxon>
        <taxon>Poales</taxon>
        <taxon>Poaceae</taxon>
        <taxon>PACMAD clade</taxon>
        <taxon>Arundinoideae</taxon>
        <taxon>Arundineae</taxon>
        <taxon>Arundo</taxon>
    </lineage>
</organism>
<dbReference type="AlphaFoldDB" id="A0A0A8Y9D1"/>
<protein>
    <submittedName>
        <fullName evidence="1">Uncharacterized protein</fullName>
    </submittedName>
</protein>
<reference evidence="1" key="1">
    <citation type="submission" date="2014-09" db="EMBL/GenBank/DDBJ databases">
        <authorList>
            <person name="Magalhaes I.L.F."/>
            <person name="Oliveira U."/>
            <person name="Santos F.R."/>
            <person name="Vidigal T.H.D.A."/>
            <person name="Brescovit A.D."/>
            <person name="Santos A.J."/>
        </authorList>
    </citation>
    <scope>NUCLEOTIDE SEQUENCE</scope>
    <source>
        <tissue evidence="1">Shoot tissue taken approximately 20 cm above the soil surface</tissue>
    </source>
</reference>
<dbReference type="EMBL" id="GBRH01275506">
    <property type="protein sequence ID" value="JAD22389.1"/>
    <property type="molecule type" value="Transcribed_RNA"/>
</dbReference>
<name>A0A0A8Y9D1_ARUDO</name>
<accession>A0A0A8Y9D1</accession>
<sequence length="49" mass="5658">MTSSNPLGFLPYILIYSVHKSRYGRHVKEIQINVLSILSFLAHQHTFSL</sequence>